<dbReference type="GO" id="GO:0006874">
    <property type="term" value="P:intracellular calcium ion homeostasis"/>
    <property type="evidence" value="ECO:0007669"/>
    <property type="project" value="TreeGrafter"/>
</dbReference>
<dbReference type="AlphaFoldDB" id="A0A7X6DR58"/>
<feature type="transmembrane region" description="Helical" evidence="5">
    <location>
        <begin position="137"/>
        <end position="155"/>
    </location>
</feature>
<proteinExistence type="predicted"/>
<evidence type="ECO:0000256" key="5">
    <source>
        <dbReference type="SAM" id="Phobius"/>
    </source>
</evidence>
<keyword evidence="3 5" id="KW-1133">Transmembrane helix</keyword>
<evidence type="ECO:0000313" key="8">
    <source>
        <dbReference type="Proteomes" id="UP000534783"/>
    </source>
</evidence>
<name>A0A7X6DR58_9BACT</name>
<organism evidence="7 8">
    <name type="scientific">Candidatus Manganitrophus noduliformans</name>
    <dbReference type="NCBI Taxonomy" id="2606439"/>
    <lineage>
        <taxon>Bacteria</taxon>
        <taxon>Pseudomonadati</taxon>
        <taxon>Nitrospirota</taxon>
        <taxon>Nitrospiria</taxon>
        <taxon>Candidatus Troglogloeales</taxon>
        <taxon>Candidatus Manganitrophaceae</taxon>
        <taxon>Candidatus Manganitrophus</taxon>
    </lineage>
</organism>
<dbReference type="Gene3D" id="1.20.1420.30">
    <property type="entry name" value="NCX, central ion-binding region"/>
    <property type="match status" value="1"/>
</dbReference>
<feature type="transmembrane region" description="Helical" evidence="5">
    <location>
        <begin position="320"/>
        <end position="339"/>
    </location>
</feature>
<sequence length="340" mass="35209">MLDSLTSGVALFSIAAIVIAMAGTFLSRTADELADKTGLGEAMIGTLLLAGATSLPDFAATLSAAVDGRPELAMSNIFGSIAVNLAFLGVGDIIYRKANLEHAAASAANLTQAALSIALLAIPLIAMTAPSVTFGRIHPATPLIVIAYLFGLRLVRRSQRAPMWSPRMTRQTIEDVPATGRGGGGLSALWLKFAGLTAITAASGWVLMEAAKTIADRTALSESVAGGVLTAVSTSSPELVTTIAAIRQGALTLAVSNIIGTNCFNMLVIAAADLGYRGGSIYHDISSLQLLWGLVAIWMTAILLLGMVRRETYGIGKIGFESFLILSVYAATLLIMIAAG</sequence>
<evidence type="ECO:0000256" key="3">
    <source>
        <dbReference type="ARBA" id="ARBA00022989"/>
    </source>
</evidence>
<accession>A0A7X6DR58</accession>
<feature type="transmembrane region" description="Helical" evidence="5">
    <location>
        <begin position="72"/>
        <end position="95"/>
    </location>
</feature>
<feature type="transmembrane region" description="Helical" evidence="5">
    <location>
        <begin position="107"/>
        <end position="125"/>
    </location>
</feature>
<gene>
    <name evidence="7" type="ORF">MNODULE_13000</name>
</gene>
<dbReference type="Pfam" id="PF01699">
    <property type="entry name" value="Na_Ca_ex"/>
    <property type="match status" value="2"/>
</dbReference>
<feature type="transmembrane region" description="Helical" evidence="5">
    <location>
        <begin position="47"/>
        <end position="66"/>
    </location>
</feature>
<dbReference type="PANTHER" id="PTHR10846:SF8">
    <property type="entry name" value="INNER MEMBRANE PROTEIN YRBG"/>
    <property type="match status" value="1"/>
</dbReference>
<feature type="domain" description="Sodium/calcium exchanger membrane region" evidence="6">
    <location>
        <begin position="189"/>
        <end position="337"/>
    </location>
</feature>
<dbReference type="GO" id="GO:0008273">
    <property type="term" value="F:calcium, potassium:sodium antiporter activity"/>
    <property type="evidence" value="ECO:0007669"/>
    <property type="project" value="TreeGrafter"/>
</dbReference>
<dbReference type="Proteomes" id="UP000534783">
    <property type="component" value="Unassembled WGS sequence"/>
</dbReference>
<comment type="caution">
    <text evidence="7">The sequence shown here is derived from an EMBL/GenBank/DDBJ whole genome shotgun (WGS) entry which is preliminary data.</text>
</comment>
<keyword evidence="2 5" id="KW-0812">Transmembrane</keyword>
<evidence type="ECO:0000259" key="6">
    <source>
        <dbReference type="Pfam" id="PF01699"/>
    </source>
</evidence>
<protein>
    <submittedName>
        <fullName evidence="7">Sodium:calcium antiporter</fullName>
    </submittedName>
</protein>
<dbReference type="GO" id="GO:0005886">
    <property type="term" value="C:plasma membrane"/>
    <property type="evidence" value="ECO:0007669"/>
    <property type="project" value="TreeGrafter"/>
</dbReference>
<dbReference type="PANTHER" id="PTHR10846">
    <property type="entry name" value="SODIUM/POTASSIUM/CALCIUM EXCHANGER"/>
    <property type="match status" value="1"/>
</dbReference>
<dbReference type="RefSeq" id="WP_168060497.1">
    <property type="nucleotide sequence ID" value="NZ_VTOW01000002.1"/>
</dbReference>
<evidence type="ECO:0000256" key="2">
    <source>
        <dbReference type="ARBA" id="ARBA00022692"/>
    </source>
</evidence>
<reference evidence="7 8" key="1">
    <citation type="journal article" date="2020" name="Nature">
        <title>Bacterial chemolithoautotrophy via manganese oxidation.</title>
        <authorList>
            <person name="Yu H."/>
            <person name="Leadbetter J.R."/>
        </authorList>
    </citation>
    <scope>NUCLEOTIDE SEQUENCE [LARGE SCALE GENOMIC DNA]</scope>
    <source>
        <strain evidence="7 8">Mn-1</strain>
    </source>
</reference>
<evidence type="ECO:0000256" key="1">
    <source>
        <dbReference type="ARBA" id="ARBA00004141"/>
    </source>
</evidence>
<feature type="transmembrane region" description="Helical" evidence="5">
    <location>
        <begin position="6"/>
        <end position="26"/>
    </location>
</feature>
<evidence type="ECO:0000313" key="7">
    <source>
        <dbReference type="EMBL" id="NKE71659.1"/>
    </source>
</evidence>
<dbReference type="InterPro" id="IPR004481">
    <property type="entry name" value="K/Na/Ca-exchanger"/>
</dbReference>
<feature type="transmembrane region" description="Helical" evidence="5">
    <location>
        <begin position="290"/>
        <end position="308"/>
    </location>
</feature>
<evidence type="ECO:0000256" key="4">
    <source>
        <dbReference type="ARBA" id="ARBA00023136"/>
    </source>
</evidence>
<dbReference type="EMBL" id="VTOW01000002">
    <property type="protein sequence ID" value="NKE71659.1"/>
    <property type="molecule type" value="Genomic_DNA"/>
</dbReference>
<dbReference type="GO" id="GO:0005262">
    <property type="term" value="F:calcium channel activity"/>
    <property type="evidence" value="ECO:0007669"/>
    <property type="project" value="TreeGrafter"/>
</dbReference>
<keyword evidence="4 5" id="KW-0472">Membrane</keyword>
<feature type="transmembrane region" description="Helical" evidence="5">
    <location>
        <begin position="250"/>
        <end position="270"/>
    </location>
</feature>
<comment type="subcellular location">
    <subcellularLocation>
        <location evidence="1">Membrane</location>
        <topology evidence="1">Multi-pass membrane protein</topology>
    </subcellularLocation>
</comment>
<dbReference type="InterPro" id="IPR044880">
    <property type="entry name" value="NCX_ion-bd_dom_sf"/>
</dbReference>
<dbReference type="InterPro" id="IPR004837">
    <property type="entry name" value="NaCa_Exmemb"/>
</dbReference>
<feature type="domain" description="Sodium/calcium exchanger membrane region" evidence="6">
    <location>
        <begin position="8"/>
        <end position="146"/>
    </location>
</feature>
<keyword evidence="8" id="KW-1185">Reference proteome</keyword>